<evidence type="ECO:0000313" key="2">
    <source>
        <dbReference type="Proteomes" id="UP000183287"/>
    </source>
</evidence>
<accession>A0A1I4VQZ4</accession>
<organism evidence="1 2">
    <name type="scientific">Nitrosomonas communis</name>
    <dbReference type="NCBI Taxonomy" id="44574"/>
    <lineage>
        <taxon>Bacteria</taxon>
        <taxon>Pseudomonadati</taxon>
        <taxon>Pseudomonadota</taxon>
        <taxon>Betaproteobacteria</taxon>
        <taxon>Nitrosomonadales</taxon>
        <taxon>Nitrosomonadaceae</taxon>
        <taxon>Nitrosomonas</taxon>
    </lineage>
</organism>
<dbReference type="Proteomes" id="UP000183287">
    <property type="component" value="Unassembled WGS sequence"/>
</dbReference>
<keyword evidence="2" id="KW-1185">Reference proteome</keyword>
<dbReference type="EMBL" id="FOUB01000088">
    <property type="protein sequence ID" value="SFN03396.1"/>
    <property type="molecule type" value="Genomic_DNA"/>
</dbReference>
<name>A0A1I4VQZ4_9PROT</name>
<protein>
    <submittedName>
        <fullName evidence="1">Uncharacterized protein</fullName>
    </submittedName>
</protein>
<reference evidence="2" key="1">
    <citation type="submission" date="2016-10" db="EMBL/GenBank/DDBJ databases">
        <authorList>
            <person name="Varghese N."/>
            <person name="Submissions S."/>
        </authorList>
    </citation>
    <scope>NUCLEOTIDE SEQUENCE [LARGE SCALE GENOMIC DNA]</scope>
    <source>
        <strain evidence="2">Nm44</strain>
    </source>
</reference>
<proteinExistence type="predicted"/>
<evidence type="ECO:0000313" key="1">
    <source>
        <dbReference type="EMBL" id="SFN03396.1"/>
    </source>
</evidence>
<dbReference type="AlphaFoldDB" id="A0A1I4VQZ4"/>
<gene>
    <name evidence="1" type="ORF">SAMN05421863_108811</name>
</gene>
<sequence>MLLGLGRYTQYRTEVLRTCSSITETGSQKKKLKQKSMVDSFLAEKNPARNLAKCGKVWERVKQESVILTTNNGIVRKTRHYNSVR</sequence>